<proteinExistence type="predicted"/>
<protein>
    <submittedName>
        <fullName evidence="1">Uncharacterized protein</fullName>
    </submittedName>
</protein>
<accession>A0A2Z6EZE9</accession>
<gene>
    <name evidence="1" type="ORF">HH1059_06760</name>
</gene>
<dbReference type="Proteomes" id="UP000218890">
    <property type="component" value="Chromosome"/>
</dbReference>
<keyword evidence="2" id="KW-1185">Reference proteome</keyword>
<name>A0A2Z6EZE9_HALHR</name>
<organism evidence="1 2">
    <name type="scientific">Halorhodospira halochloris</name>
    <name type="common">Ectothiorhodospira halochloris</name>
    <dbReference type="NCBI Taxonomy" id="1052"/>
    <lineage>
        <taxon>Bacteria</taxon>
        <taxon>Pseudomonadati</taxon>
        <taxon>Pseudomonadota</taxon>
        <taxon>Gammaproteobacteria</taxon>
        <taxon>Chromatiales</taxon>
        <taxon>Ectothiorhodospiraceae</taxon>
        <taxon>Halorhodospira</taxon>
    </lineage>
</organism>
<dbReference type="EMBL" id="AP017372">
    <property type="protein sequence ID" value="BBE11011.1"/>
    <property type="molecule type" value="Genomic_DNA"/>
</dbReference>
<sequence>MKEKFEDWAFVYMKFVDLLHHGLTPEQTFIDISYYCFHEDIELSNHTLHELLHVAMIEVYYR</sequence>
<dbReference type="RefSeq" id="WP_096408300.1">
    <property type="nucleotide sequence ID" value="NZ_AP017372.2"/>
</dbReference>
<dbReference type="KEGG" id="hhk:HH1059_06760"/>
<evidence type="ECO:0000313" key="2">
    <source>
        <dbReference type="Proteomes" id="UP000218890"/>
    </source>
</evidence>
<evidence type="ECO:0000313" key="1">
    <source>
        <dbReference type="EMBL" id="BBE11011.1"/>
    </source>
</evidence>
<reference evidence="1" key="1">
    <citation type="submission" date="2016-02" db="EMBL/GenBank/DDBJ databases">
        <title>Halorhodospira halochloris DSM-1059 complete genome, version 2.</title>
        <authorList>
            <person name="Tsukatani Y."/>
        </authorList>
    </citation>
    <scope>NUCLEOTIDE SEQUENCE</scope>
    <source>
        <strain evidence="1">DSM 1059</strain>
    </source>
</reference>
<dbReference type="AlphaFoldDB" id="A0A2Z6EZE9"/>